<accession>A0AAD5Y697</accession>
<reference evidence="3" key="1">
    <citation type="submission" date="2020-05" db="EMBL/GenBank/DDBJ databases">
        <title>Phylogenomic resolution of chytrid fungi.</title>
        <authorList>
            <person name="Stajich J.E."/>
            <person name="Amses K."/>
            <person name="Simmons R."/>
            <person name="Seto K."/>
            <person name="Myers J."/>
            <person name="Bonds A."/>
            <person name="Quandt C.A."/>
            <person name="Barry K."/>
            <person name="Liu P."/>
            <person name="Grigoriev I."/>
            <person name="Longcore J.E."/>
            <person name="James T.Y."/>
        </authorList>
    </citation>
    <scope>NUCLEOTIDE SEQUENCE</scope>
    <source>
        <strain evidence="3">PLAUS21</strain>
    </source>
</reference>
<organism evidence="3 4">
    <name type="scientific">Boothiomyces macroporosus</name>
    <dbReference type="NCBI Taxonomy" id="261099"/>
    <lineage>
        <taxon>Eukaryota</taxon>
        <taxon>Fungi</taxon>
        <taxon>Fungi incertae sedis</taxon>
        <taxon>Chytridiomycota</taxon>
        <taxon>Chytridiomycota incertae sedis</taxon>
        <taxon>Chytridiomycetes</taxon>
        <taxon>Rhizophydiales</taxon>
        <taxon>Terramycetaceae</taxon>
        <taxon>Boothiomyces</taxon>
    </lineage>
</organism>
<name>A0AAD5Y697_9FUNG</name>
<dbReference type="Proteomes" id="UP001210925">
    <property type="component" value="Unassembled WGS sequence"/>
</dbReference>
<evidence type="ECO:0000256" key="1">
    <source>
        <dbReference type="ARBA" id="ARBA00022737"/>
    </source>
</evidence>
<dbReference type="PANTHER" id="PTHR24198:SF165">
    <property type="entry name" value="ANKYRIN REPEAT-CONTAINING PROTEIN-RELATED"/>
    <property type="match status" value="1"/>
</dbReference>
<proteinExistence type="predicted"/>
<dbReference type="InterPro" id="IPR002110">
    <property type="entry name" value="Ankyrin_rpt"/>
</dbReference>
<evidence type="ECO:0000313" key="3">
    <source>
        <dbReference type="EMBL" id="KAJ3254068.1"/>
    </source>
</evidence>
<dbReference type="EMBL" id="JADGKB010000093">
    <property type="protein sequence ID" value="KAJ3254068.1"/>
    <property type="molecule type" value="Genomic_DNA"/>
</dbReference>
<comment type="caution">
    <text evidence="3">The sequence shown here is derived from an EMBL/GenBank/DDBJ whole genome shotgun (WGS) entry which is preliminary data.</text>
</comment>
<dbReference type="AlphaFoldDB" id="A0AAD5Y697"/>
<evidence type="ECO:0008006" key="5">
    <source>
        <dbReference type="Google" id="ProtNLM"/>
    </source>
</evidence>
<evidence type="ECO:0000313" key="4">
    <source>
        <dbReference type="Proteomes" id="UP001210925"/>
    </source>
</evidence>
<dbReference type="PANTHER" id="PTHR24198">
    <property type="entry name" value="ANKYRIN REPEAT AND PROTEIN KINASE DOMAIN-CONTAINING PROTEIN"/>
    <property type="match status" value="1"/>
</dbReference>
<keyword evidence="1" id="KW-0677">Repeat</keyword>
<dbReference type="InterPro" id="IPR036770">
    <property type="entry name" value="Ankyrin_rpt-contain_sf"/>
</dbReference>
<dbReference type="Pfam" id="PF12796">
    <property type="entry name" value="Ank_2"/>
    <property type="match status" value="1"/>
</dbReference>
<dbReference type="SUPFAM" id="SSF48403">
    <property type="entry name" value="Ankyrin repeat"/>
    <property type="match status" value="1"/>
</dbReference>
<dbReference type="Gene3D" id="1.25.40.20">
    <property type="entry name" value="Ankyrin repeat-containing domain"/>
    <property type="match status" value="1"/>
</dbReference>
<protein>
    <recommendedName>
        <fullName evidence="5">Ankyrin repeat protein</fullName>
    </recommendedName>
</protein>
<evidence type="ECO:0000256" key="2">
    <source>
        <dbReference type="ARBA" id="ARBA00023043"/>
    </source>
</evidence>
<keyword evidence="4" id="KW-1185">Reference proteome</keyword>
<sequence length="279" mass="31338">MQLASQSINDATVAKLVSYKLYSQITTIKLDFLQVETLLLLLDSFSHFNQDFALYLINLVDKKESLETGLLKGESPILFRLCEEKYYECVKYYVSKGYELGNIPVLFYAVRDNQVDIVWLMRSTYLTCSNLAYGAIKVAIKFKRWNLATVFLNGSQHTMRNLVDLLFTVIESGQGTEFLESLLVDHNVDASLDDNYAIRIASRVGNPGHVELLLKNPTVNPAARNNESLVAAVTAGHLSIVKLLLGDKRVDPSAQNHSALHIAIQNKRLDIEQAIRNAM</sequence>
<keyword evidence="2" id="KW-0040">ANK repeat</keyword>
<gene>
    <name evidence="3" type="ORF">HK103_007529</name>
</gene>